<dbReference type="Pfam" id="PF00583">
    <property type="entry name" value="Acetyltransf_1"/>
    <property type="match status" value="1"/>
</dbReference>
<dbReference type="PANTHER" id="PTHR43420:SF47">
    <property type="entry name" value="N-ACETYLTRANSFERASE DOMAIN-CONTAINING PROTEIN"/>
    <property type="match status" value="1"/>
</dbReference>
<dbReference type="InterPro" id="IPR000182">
    <property type="entry name" value="GNAT_dom"/>
</dbReference>
<dbReference type="SUPFAM" id="SSF55729">
    <property type="entry name" value="Acyl-CoA N-acyltransferases (Nat)"/>
    <property type="match status" value="1"/>
</dbReference>
<dbReference type="InterPro" id="IPR050680">
    <property type="entry name" value="YpeA/RimI_acetyltransf"/>
</dbReference>
<comment type="caution">
    <text evidence="3">The sequence shown here is derived from an EMBL/GenBank/DDBJ whole genome shotgun (WGS) entry which is preliminary data.</text>
</comment>
<dbReference type="RefSeq" id="WP_136355964.1">
    <property type="nucleotide sequence ID" value="NZ_CP046266.1"/>
</dbReference>
<proteinExistence type="predicted"/>
<dbReference type="Proteomes" id="UP000310334">
    <property type="component" value="Unassembled WGS sequence"/>
</dbReference>
<name>A0A4S4BTJ0_9BACI</name>
<evidence type="ECO:0000256" key="1">
    <source>
        <dbReference type="ARBA" id="ARBA00022679"/>
    </source>
</evidence>
<protein>
    <submittedName>
        <fullName evidence="3">GNAT family N-acetyltransferase</fullName>
    </submittedName>
</protein>
<keyword evidence="2" id="KW-0012">Acyltransferase</keyword>
<accession>A0A4S4BTJ0</accession>
<keyword evidence="1 3" id="KW-0808">Transferase</keyword>
<dbReference type="Gene3D" id="3.40.630.30">
    <property type="match status" value="1"/>
</dbReference>
<reference evidence="3 4" key="1">
    <citation type="submission" date="2019-04" db="EMBL/GenBank/DDBJ databases">
        <title>Bacillus sediminilitoris sp. nov., isolated from a tidal flat sediment on the East China Sea.</title>
        <authorList>
            <person name="Wei Y."/>
            <person name="Mao H."/>
            <person name="Fang J."/>
        </authorList>
    </citation>
    <scope>NUCLEOTIDE SEQUENCE [LARGE SCALE GENOMIC DNA]</scope>
    <source>
        <strain evidence="3 4">DSL-17</strain>
    </source>
</reference>
<evidence type="ECO:0000256" key="2">
    <source>
        <dbReference type="ARBA" id="ARBA00023315"/>
    </source>
</evidence>
<dbReference type="GO" id="GO:0016747">
    <property type="term" value="F:acyltransferase activity, transferring groups other than amino-acyl groups"/>
    <property type="evidence" value="ECO:0007669"/>
    <property type="project" value="InterPro"/>
</dbReference>
<dbReference type="PANTHER" id="PTHR43420">
    <property type="entry name" value="ACETYLTRANSFERASE"/>
    <property type="match status" value="1"/>
</dbReference>
<evidence type="ECO:0000313" key="3">
    <source>
        <dbReference type="EMBL" id="THF78236.1"/>
    </source>
</evidence>
<dbReference type="AlphaFoldDB" id="A0A4S4BTJ0"/>
<gene>
    <name evidence="3" type="ORF">E6W99_16935</name>
</gene>
<dbReference type="PROSITE" id="PS51186">
    <property type="entry name" value="GNAT"/>
    <property type="match status" value="1"/>
</dbReference>
<evidence type="ECO:0000313" key="4">
    <source>
        <dbReference type="Proteomes" id="UP000310334"/>
    </source>
</evidence>
<dbReference type="EMBL" id="SSNT01000012">
    <property type="protein sequence ID" value="THF78236.1"/>
    <property type="molecule type" value="Genomic_DNA"/>
</dbReference>
<dbReference type="CDD" id="cd04301">
    <property type="entry name" value="NAT_SF"/>
    <property type="match status" value="1"/>
</dbReference>
<dbReference type="OrthoDB" id="5319888at2"/>
<dbReference type="InterPro" id="IPR016181">
    <property type="entry name" value="Acyl_CoA_acyltransferase"/>
</dbReference>
<organism evidence="3 4">
    <name type="scientific">Metabacillus sediminilitoris</name>
    <dbReference type="NCBI Taxonomy" id="2567941"/>
    <lineage>
        <taxon>Bacteria</taxon>
        <taxon>Bacillati</taxon>
        <taxon>Bacillota</taxon>
        <taxon>Bacilli</taxon>
        <taxon>Bacillales</taxon>
        <taxon>Bacillaceae</taxon>
        <taxon>Metabacillus</taxon>
    </lineage>
</organism>
<sequence length="189" mass="21800">MFNITIREAIKQDSAKAAVLIYDAIDDIADVLTGEKEKHKVLKRLELYFSQEVNRLSYHNCLVKIIDDEPVGIAIAYHGKDAWKLDESIRKHLKNITSKEVKLDSEADIADYYLDTLSVNPLFGGQGIGTDLLKGVIYEAKEQGYRTISLNVDKKNVKARRLYEKMDFVYKKSIKINNHYYDYLVKCIF</sequence>
<keyword evidence="4" id="KW-1185">Reference proteome</keyword>